<keyword evidence="10" id="KW-1185">Reference proteome</keyword>
<feature type="transmembrane region" description="Helical" evidence="7">
    <location>
        <begin position="174"/>
        <end position="192"/>
    </location>
</feature>
<keyword evidence="4 7" id="KW-0812">Transmembrane</keyword>
<dbReference type="PANTHER" id="PTHR30465:SF74">
    <property type="entry name" value="OLIGOPEPTIDE TRANSPORT SYSTEM PERMEASE PROTEIN OPPB"/>
    <property type="match status" value="1"/>
</dbReference>
<dbReference type="InterPro" id="IPR035906">
    <property type="entry name" value="MetI-like_sf"/>
</dbReference>
<dbReference type="CDD" id="cd06261">
    <property type="entry name" value="TM_PBP2"/>
    <property type="match status" value="1"/>
</dbReference>
<reference evidence="10" key="1">
    <citation type="journal article" date="2019" name="Int. J. Syst. Evol. Microbiol.">
        <title>The Global Catalogue of Microorganisms (GCM) 10K type strain sequencing project: providing services to taxonomists for standard genome sequencing and annotation.</title>
        <authorList>
            <consortium name="The Broad Institute Genomics Platform"/>
            <consortium name="The Broad Institute Genome Sequencing Center for Infectious Disease"/>
            <person name="Wu L."/>
            <person name="Ma J."/>
        </authorList>
    </citation>
    <scope>NUCLEOTIDE SEQUENCE [LARGE SCALE GENOMIC DNA]</scope>
    <source>
        <strain evidence="10">JCM 17304</strain>
    </source>
</reference>
<dbReference type="EMBL" id="BAABDM010000001">
    <property type="protein sequence ID" value="GAA4088192.1"/>
    <property type="molecule type" value="Genomic_DNA"/>
</dbReference>
<protein>
    <submittedName>
        <fullName evidence="9">Oligopeptide ABC transporter permease OppB</fullName>
    </submittedName>
</protein>
<feature type="transmembrane region" description="Helical" evidence="7">
    <location>
        <begin position="94"/>
        <end position="118"/>
    </location>
</feature>
<keyword evidence="6 7" id="KW-0472">Membrane</keyword>
<comment type="subcellular location">
    <subcellularLocation>
        <location evidence="1 7">Cell membrane</location>
        <topology evidence="1 7">Multi-pass membrane protein</topology>
    </subcellularLocation>
</comment>
<gene>
    <name evidence="9" type="primary">oppB</name>
    <name evidence="9" type="ORF">GCM10022414_08770</name>
</gene>
<organism evidence="9 10">
    <name type="scientific">Zhongshania borealis</name>
    <dbReference type="NCBI Taxonomy" id="889488"/>
    <lineage>
        <taxon>Bacteria</taxon>
        <taxon>Pseudomonadati</taxon>
        <taxon>Pseudomonadota</taxon>
        <taxon>Gammaproteobacteria</taxon>
        <taxon>Cellvibrionales</taxon>
        <taxon>Spongiibacteraceae</taxon>
        <taxon>Zhongshania</taxon>
    </lineage>
</organism>
<feature type="transmembrane region" description="Helical" evidence="7">
    <location>
        <begin position="243"/>
        <end position="263"/>
    </location>
</feature>
<evidence type="ECO:0000256" key="2">
    <source>
        <dbReference type="ARBA" id="ARBA00022448"/>
    </source>
</evidence>
<evidence type="ECO:0000256" key="4">
    <source>
        <dbReference type="ARBA" id="ARBA00022692"/>
    </source>
</evidence>
<keyword evidence="2 7" id="KW-0813">Transport</keyword>
<evidence type="ECO:0000256" key="6">
    <source>
        <dbReference type="ARBA" id="ARBA00023136"/>
    </source>
</evidence>
<keyword evidence="5 7" id="KW-1133">Transmembrane helix</keyword>
<sequence length="316" mass="34181">MLKFIVKRLMSGAITIWFIATATFFAMHAVPGDPLSQEKAMSPAVRAQLEARYGLDKPLFEQYQLFLSNMLHGDFGISFTQENRKVNDIISKHFPISAILGLAAILIALVGGVAAGTVAAYYRNRWPDRLVMVAVIAAISVPSFVIAGLAQLSIVAMNNASGQTLLPVAGWGSVNHIWVPALVLGLGTMAYLSRIMRASMLEVLSADYNTAAKAKGVHGWRLFWHHQLRNAVLPVVTELGPTIAGVTTGGFVVELIFAIPGLGRYFVQAVQQLDYTVIMGTTVFYGAFLVLVVVLVDISYGIIDPRIRLHASGGGR</sequence>
<dbReference type="PANTHER" id="PTHR30465">
    <property type="entry name" value="INNER MEMBRANE ABC TRANSPORTER"/>
    <property type="match status" value="1"/>
</dbReference>
<dbReference type="InterPro" id="IPR045621">
    <property type="entry name" value="BPD_transp_1_N"/>
</dbReference>
<name>A0ABP7WHE4_9GAMM</name>
<keyword evidence="3" id="KW-1003">Cell membrane</keyword>
<feature type="transmembrane region" description="Helical" evidence="7">
    <location>
        <begin position="130"/>
        <end position="154"/>
    </location>
</feature>
<evidence type="ECO:0000256" key="3">
    <source>
        <dbReference type="ARBA" id="ARBA00022475"/>
    </source>
</evidence>
<proteinExistence type="inferred from homology"/>
<evidence type="ECO:0000256" key="1">
    <source>
        <dbReference type="ARBA" id="ARBA00004651"/>
    </source>
</evidence>
<evidence type="ECO:0000256" key="7">
    <source>
        <dbReference type="RuleBase" id="RU363032"/>
    </source>
</evidence>
<dbReference type="RefSeq" id="WP_344932737.1">
    <property type="nucleotide sequence ID" value="NZ_BAABDM010000001.1"/>
</dbReference>
<evidence type="ECO:0000313" key="9">
    <source>
        <dbReference type="EMBL" id="GAA4088192.1"/>
    </source>
</evidence>
<dbReference type="Gene3D" id="1.10.3720.10">
    <property type="entry name" value="MetI-like"/>
    <property type="match status" value="1"/>
</dbReference>
<feature type="transmembrane region" description="Helical" evidence="7">
    <location>
        <begin position="283"/>
        <end position="303"/>
    </location>
</feature>
<evidence type="ECO:0000256" key="5">
    <source>
        <dbReference type="ARBA" id="ARBA00022989"/>
    </source>
</evidence>
<dbReference type="Pfam" id="PF19300">
    <property type="entry name" value="BPD_transp_1_N"/>
    <property type="match status" value="1"/>
</dbReference>
<feature type="transmembrane region" description="Helical" evidence="7">
    <location>
        <begin position="12"/>
        <end position="30"/>
    </location>
</feature>
<dbReference type="Pfam" id="PF00528">
    <property type="entry name" value="BPD_transp_1"/>
    <property type="match status" value="1"/>
</dbReference>
<evidence type="ECO:0000259" key="8">
    <source>
        <dbReference type="PROSITE" id="PS50928"/>
    </source>
</evidence>
<comment type="caution">
    <text evidence="9">The sequence shown here is derived from an EMBL/GenBank/DDBJ whole genome shotgun (WGS) entry which is preliminary data.</text>
</comment>
<dbReference type="SUPFAM" id="SSF161098">
    <property type="entry name" value="MetI-like"/>
    <property type="match status" value="1"/>
</dbReference>
<dbReference type="InterPro" id="IPR000515">
    <property type="entry name" value="MetI-like"/>
</dbReference>
<dbReference type="Proteomes" id="UP001500392">
    <property type="component" value="Unassembled WGS sequence"/>
</dbReference>
<evidence type="ECO:0000313" key="10">
    <source>
        <dbReference type="Proteomes" id="UP001500392"/>
    </source>
</evidence>
<comment type="similarity">
    <text evidence="7">Belongs to the binding-protein-dependent transport system permease family.</text>
</comment>
<dbReference type="PROSITE" id="PS50928">
    <property type="entry name" value="ABC_TM1"/>
    <property type="match status" value="1"/>
</dbReference>
<feature type="domain" description="ABC transmembrane type-1" evidence="8">
    <location>
        <begin position="94"/>
        <end position="300"/>
    </location>
</feature>
<accession>A0ABP7WHE4</accession>